<name>A0ABX8D0Z3_9NOCA</name>
<dbReference type="InterPro" id="IPR001387">
    <property type="entry name" value="Cro/C1-type_HTH"/>
</dbReference>
<evidence type="ECO:0000313" key="2">
    <source>
        <dbReference type="EMBL" id="QVI25276.1"/>
    </source>
</evidence>
<evidence type="ECO:0000259" key="1">
    <source>
        <dbReference type="Pfam" id="PF13443"/>
    </source>
</evidence>
<dbReference type="Pfam" id="PF13443">
    <property type="entry name" value="HTH_26"/>
    <property type="match status" value="1"/>
</dbReference>
<evidence type="ECO:0000313" key="3">
    <source>
        <dbReference type="Proteomes" id="UP000683310"/>
    </source>
</evidence>
<protein>
    <submittedName>
        <fullName evidence="2">Helix-turn-helix transcriptional regulator</fullName>
    </submittedName>
</protein>
<reference evidence="2 3" key="1">
    <citation type="submission" date="2021-04" db="EMBL/GenBank/DDBJ databases">
        <title>Nocardia tengchongensis.</title>
        <authorList>
            <person name="Zhuang k."/>
            <person name="Ran Y."/>
            <person name="Li W."/>
        </authorList>
    </citation>
    <scope>NUCLEOTIDE SEQUENCE [LARGE SCALE GENOMIC DNA]</scope>
    <source>
        <strain evidence="2 3">CFH S0057</strain>
    </source>
</reference>
<proteinExistence type="predicted"/>
<accession>A0ABX8D0Z3</accession>
<feature type="domain" description="HTH cro/C1-type" evidence="1">
    <location>
        <begin position="4"/>
        <end position="71"/>
    </location>
</feature>
<dbReference type="EMBL" id="CP074371">
    <property type="protein sequence ID" value="QVI25276.1"/>
    <property type="molecule type" value="Genomic_DNA"/>
</dbReference>
<dbReference type="Proteomes" id="UP000683310">
    <property type="component" value="Chromosome"/>
</dbReference>
<sequence>MKWNLRLVAAHRGIWRPAQLLDAFHDVGFHPSLSKTTALWSGTPVTVRLSDLDMICAALDCTVADLMHAEPHTADPVPPEAETGNGND</sequence>
<organism evidence="2 3">
    <name type="scientific">Nocardia tengchongensis</name>
    <dbReference type="NCBI Taxonomy" id="2055889"/>
    <lineage>
        <taxon>Bacteria</taxon>
        <taxon>Bacillati</taxon>
        <taxon>Actinomycetota</taxon>
        <taxon>Actinomycetes</taxon>
        <taxon>Mycobacteriales</taxon>
        <taxon>Nocardiaceae</taxon>
        <taxon>Nocardia</taxon>
    </lineage>
</organism>
<gene>
    <name evidence="2" type="ORF">KHQ06_32350</name>
</gene>
<keyword evidence="3" id="KW-1185">Reference proteome</keyword>